<keyword evidence="1" id="KW-0732">Signal</keyword>
<feature type="chain" id="PRO_5025489107" description="Secreted protein" evidence="1">
    <location>
        <begin position="22"/>
        <end position="97"/>
    </location>
</feature>
<comment type="caution">
    <text evidence="2">The sequence shown here is derived from an EMBL/GenBank/DDBJ whole genome shotgun (WGS) entry which is preliminary data.</text>
</comment>
<feature type="signal peptide" evidence="1">
    <location>
        <begin position="1"/>
        <end position="21"/>
    </location>
</feature>
<dbReference type="EMBL" id="QXGF01001034">
    <property type="protein sequence ID" value="KAE8933235.1"/>
    <property type="molecule type" value="Genomic_DNA"/>
</dbReference>
<proteinExistence type="predicted"/>
<evidence type="ECO:0008006" key="4">
    <source>
        <dbReference type="Google" id="ProtNLM"/>
    </source>
</evidence>
<evidence type="ECO:0000313" key="3">
    <source>
        <dbReference type="Proteomes" id="UP000429523"/>
    </source>
</evidence>
<dbReference type="AlphaFoldDB" id="A0A6A3EHS1"/>
<evidence type="ECO:0000313" key="2">
    <source>
        <dbReference type="EMBL" id="KAE8933235.1"/>
    </source>
</evidence>
<protein>
    <recommendedName>
        <fullName evidence="4">Secreted protein</fullName>
    </recommendedName>
</protein>
<reference evidence="2 3" key="1">
    <citation type="submission" date="2018-08" db="EMBL/GenBank/DDBJ databases">
        <title>Genomic investigation of the strawberry pathogen Phytophthora fragariae indicates pathogenicity is determined by transcriptional variation in three key races.</title>
        <authorList>
            <person name="Adams T.M."/>
            <person name="Armitage A.D."/>
            <person name="Sobczyk M.K."/>
            <person name="Bates H.J."/>
            <person name="Dunwell J.M."/>
            <person name="Nellist C.F."/>
            <person name="Harrison R.J."/>
        </authorList>
    </citation>
    <scope>NUCLEOTIDE SEQUENCE [LARGE SCALE GENOMIC DNA]</scope>
    <source>
        <strain evidence="2 3">NOV-9</strain>
    </source>
</reference>
<name>A0A6A3EHS1_9STRA</name>
<sequence>MHGSGSRLFLAVARLVRVLDASPRSLRRCTGALSTGGSPTLFQGLPSLRLVAPYFADCRYRRPRTGLQIPASTSTQAPFKDCTQHYVHFDCYLYSAV</sequence>
<evidence type="ECO:0000256" key="1">
    <source>
        <dbReference type="SAM" id="SignalP"/>
    </source>
</evidence>
<dbReference type="Proteomes" id="UP000429523">
    <property type="component" value="Unassembled WGS sequence"/>
</dbReference>
<organism evidence="2 3">
    <name type="scientific">Phytophthora fragariae</name>
    <dbReference type="NCBI Taxonomy" id="53985"/>
    <lineage>
        <taxon>Eukaryota</taxon>
        <taxon>Sar</taxon>
        <taxon>Stramenopiles</taxon>
        <taxon>Oomycota</taxon>
        <taxon>Peronosporomycetes</taxon>
        <taxon>Peronosporales</taxon>
        <taxon>Peronosporaceae</taxon>
        <taxon>Phytophthora</taxon>
    </lineage>
</organism>
<accession>A0A6A3EHS1</accession>
<gene>
    <name evidence="2" type="ORF">PF009_g16756</name>
</gene>